<comment type="caution">
    <text evidence="2">The sequence shown here is derived from an EMBL/GenBank/DDBJ whole genome shotgun (WGS) entry which is preliminary data.</text>
</comment>
<protein>
    <submittedName>
        <fullName evidence="2">General stress protein</fullName>
    </submittedName>
</protein>
<dbReference type="STRING" id="1742358.GCA_001439605_00652"/>
<reference evidence="2 3" key="1">
    <citation type="submission" date="2019-03" db="EMBL/GenBank/DDBJ databases">
        <authorList>
            <person name="Jensen L."/>
            <person name="Storgaard J."/>
            <person name="Sulaj E."/>
            <person name="Schramm A."/>
            <person name="Marshall I.P.G."/>
        </authorList>
    </citation>
    <scope>NUCLEOTIDE SEQUENCE [LARGE SCALE GENOMIC DNA]</scope>
    <source>
        <strain evidence="2 3">2017H2G3</strain>
    </source>
</reference>
<dbReference type="RefSeq" id="WP_057767991.1">
    <property type="nucleotide sequence ID" value="NZ_LMBX01000039.1"/>
</dbReference>
<dbReference type="PANTHER" id="PTHR34818:SF1">
    <property type="entry name" value="PROTEIN BLI-3"/>
    <property type="match status" value="1"/>
</dbReference>
<dbReference type="InterPro" id="IPR011576">
    <property type="entry name" value="Pyridox_Oxase_N"/>
</dbReference>
<sequence>MSEKVLKEQIVKIISNHRTGVLSSIENNKPHSRYMTFYNEGLTLFTPTNMDTEKIDEIEKNPSVSILLGYEDKGLEDAYVEVSGKASIKDSQAIKTQFWNASFSNWFNGPDDPNYVLLQIQPEVIRLLNNHGGTSQELIL</sequence>
<dbReference type="SUPFAM" id="SSF50475">
    <property type="entry name" value="FMN-binding split barrel"/>
    <property type="match status" value="1"/>
</dbReference>
<keyword evidence="3" id="KW-1185">Reference proteome</keyword>
<dbReference type="InterPro" id="IPR012349">
    <property type="entry name" value="Split_barrel_FMN-bd"/>
</dbReference>
<evidence type="ECO:0000313" key="2">
    <source>
        <dbReference type="EMBL" id="TCJ02823.1"/>
    </source>
</evidence>
<dbReference type="Gene3D" id="2.30.110.10">
    <property type="entry name" value="Electron Transport, Fmn-binding Protein, Chain A"/>
    <property type="match status" value="1"/>
</dbReference>
<proteinExistence type="predicted"/>
<organism evidence="2 3">
    <name type="scientific">Cytobacillus praedii</name>
    <dbReference type="NCBI Taxonomy" id="1742358"/>
    <lineage>
        <taxon>Bacteria</taxon>
        <taxon>Bacillati</taxon>
        <taxon>Bacillota</taxon>
        <taxon>Bacilli</taxon>
        <taxon>Bacillales</taxon>
        <taxon>Bacillaceae</taxon>
        <taxon>Cytobacillus</taxon>
    </lineage>
</organism>
<dbReference type="Proteomes" id="UP000293846">
    <property type="component" value="Unassembled WGS sequence"/>
</dbReference>
<gene>
    <name evidence="2" type="ORF">E0Y62_17630</name>
</gene>
<dbReference type="PANTHER" id="PTHR34818">
    <property type="entry name" value="PROTEIN BLI-3"/>
    <property type="match status" value="1"/>
</dbReference>
<name>A0A4V6NAT0_9BACI</name>
<dbReference type="Pfam" id="PF01243">
    <property type="entry name" value="PNPOx_N"/>
    <property type="match status" value="1"/>
</dbReference>
<feature type="domain" description="Pyridoxamine 5'-phosphate oxidase N-terminal" evidence="1">
    <location>
        <begin position="6"/>
        <end position="128"/>
    </location>
</feature>
<dbReference type="EMBL" id="SJTH01000026">
    <property type="protein sequence ID" value="TCJ02823.1"/>
    <property type="molecule type" value="Genomic_DNA"/>
</dbReference>
<dbReference type="AlphaFoldDB" id="A0A4V6NAT0"/>
<evidence type="ECO:0000259" key="1">
    <source>
        <dbReference type="Pfam" id="PF01243"/>
    </source>
</evidence>
<dbReference type="OrthoDB" id="5431160at2"/>
<evidence type="ECO:0000313" key="3">
    <source>
        <dbReference type="Proteomes" id="UP000293846"/>
    </source>
</evidence>
<dbReference type="InterPro" id="IPR052917">
    <property type="entry name" value="Stress-Dev_Protein"/>
</dbReference>
<accession>A0A4V6NAT0</accession>